<evidence type="ECO:0000256" key="1">
    <source>
        <dbReference type="SAM" id="Phobius"/>
    </source>
</evidence>
<proteinExistence type="predicted"/>
<evidence type="ECO:0000256" key="2">
    <source>
        <dbReference type="SAM" id="SignalP"/>
    </source>
</evidence>
<feature type="chain" id="PRO_5041941375" evidence="2">
    <location>
        <begin position="26"/>
        <end position="147"/>
    </location>
</feature>
<gene>
    <name evidence="3" type="ORF">RND71_010633</name>
</gene>
<protein>
    <submittedName>
        <fullName evidence="3">Uncharacterized protein</fullName>
    </submittedName>
</protein>
<keyword evidence="2" id="KW-0732">Signal</keyword>
<organism evidence="3 4">
    <name type="scientific">Anisodus tanguticus</name>
    <dbReference type="NCBI Taxonomy" id="243964"/>
    <lineage>
        <taxon>Eukaryota</taxon>
        <taxon>Viridiplantae</taxon>
        <taxon>Streptophyta</taxon>
        <taxon>Embryophyta</taxon>
        <taxon>Tracheophyta</taxon>
        <taxon>Spermatophyta</taxon>
        <taxon>Magnoliopsida</taxon>
        <taxon>eudicotyledons</taxon>
        <taxon>Gunneridae</taxon>
        <taxon>Pentapetalae</taxon>
        <taxon>asterids</taxon>
        <taxon>lamiids</taxon>
        <taxon>Solanales</taxon>
        <taxon>Solanaceae</taxon>
        <taxon>Solanoideae</taxon>
        <taxon>Hyoscyameae</taxon>
        <taxon>Anisodus</taxon>
    </lineage>
</organism>
<dbReference type="Proteomes" id="UP001291623">
    <property type="component" value="Unassembled WGS sequence"/>
</dbReference>
<name>A0AAE1SHG5_9SOLA</name>
<keyword evidence="4" id="KW-1185">Reference proteome</keyword>
<keyword evidence="1" id="KW-0812">Transmembrane</keyword>
<dbReference type="PANTHER" id="PTHR37702:SF1">
    <property type="entry name" value="HYDROXYPROLINE-RICH GLYCOPROTEIN FAMILY PROTEIN"/>
    <property type="match status" value="1"/>
</dbReference>
<evidence type="ECO:0000313" key="3">
    <source>
        <dbReference type="EMBL" id="KAK4371158.1"/>
    </source>
</evidence>
<feature type="transmembrane region" description="Helical" evidence="1">
    <location>
        <begin position="128"/>
        <end position="146"/>
    </location>
</feature>
<dbReference type="AlphaFoldDB" id="A0AAE1SHG5"/>
<dbReference type="EMBL" id="JAVYJV010000005">
    <property type="protein sequence ID" value="KAK4371158.1"/>
    <property type="molecule type" value="Genomic_DNA"/>
</dbReference>
<accession>A0AAE1SHG5</accession>
<evidence type="ECO:0000313" key="4">
    <source>
        <dbReference type="Proteomes" id="UP001291623"/>
    </source>
</evidence>
<comment type="caution">
    <text evidence="3">The sequence shown here is derived from an EMBL/GenBank/DDBJ whole genome shotgun (WGS) entry which is preliminary data.</text>
</comment>
<keyword evidence="1" id="KW-0472">Membrane</keyword>
<reference evidence="3" key="1">
    <citation type="submission" date="2023-12" db="EMBL/GenBank/DDBJ databases">
        <title>Genome assembly of Anisodus tanguticus.</title>
        <authorList>
            <person name="Wang Y.-J."/>
        </authorList>
    </citation>
    <scope>NUCLEOTIDE SEQUENCE</scope>
    <source>
        <strain evidence="3">KB-2021</strain>
        <tissue evidence="3">Leaf</tissue>
    </source>
</reference>
<keyword evidence="1" id="KW-1133">Transmembrane helix</keyword>
<feature type="signal peptide" evidence="2">
    <location>
        <begin position="1"/>
        <end position="25"/>
    </location>
</feature>
<dbReference type="PANTHER" id="PTHR37702">
    <property type="entry name" value="PROLINE-RICH FAMILY PROTEIN"/>
    <property type="match status" value="1"/>
</dbReference>
<sequence>MFIKLLTLLLIFFSLLLNFTSRTSGQECPYPCYHSAPDIIISNHIPPCMPTHPYQHPHLCHSHPLVSNNFPPPVGGGYNNFPYNSPPNGYVNGVVPPPPDPILPWWPYRYKNRPDQFSSSVSIQESTTMMMITVFPLLSLFFTLLFH</sequence>